<dbReference type="PANTHER" id="PTHR12993:SF11">
    <property type="entry name" value="N-ACETYLGLUCOSAMINYL-PHOSPHATIDYLINOSITOL DE-N-ACETYLASE"/>
    <property type="match status" value="1"/>
</dbReference>
<organism evidence="2 3">
    <name type="scientific">Rhodohalobacter mucosus</name>
    <dbReference type="NCBI Taxonomy" id="2079485"/>
    <lineage>
        <taxon>Bacteria</taxon>
        <taxon>Pseudomonadati</taxon>
        <taxon>Balneolota</taxon>
        <taxon>Balneolia</taxon>
        <taxon>Balneolales</taxon>
        <taxon>Balneolaceae</taxon>
        <taxon>Rhodohalobacter</taxon>
    </lineage>
</organism>
<feature type="signal peptide" evidence="1">
    <location>
        <begin position="1"/>
        <end position="19"/>
    </location>
</feature>
<dbReference type="InterPro" id="IPR024078">
    <property type="entry name" value="LmbE-like_dom_sf"/>
</dbReference>
<keyword evidence="3" id="KW-1185">Reference proteome</keyword>
<dbReference type="RefSeq" id="WP_109646265.1">
    <property type="nucleotide sequence ID" value="NZ_QGGB01000005.1"/>
</dbReference>
<dbReference type="Pfam" id="PF02585">
    <property type="entry name" value="PIG-L"/>
    <property type="match status" value="1"/>
</dbReference>
<gene>
    <name evidence="2" type="ORF">DDZ15_06490</name>
</gene>
<dbReference type="PANTHER" id="PTHR12993">
    <property type="entry name" value="N-ACETYLGLUCOSAMINYL-PHOSPHATIDYLINOSITOL DE-N-ACETYLASE-RELATED"/>
    <property type="match status" value="1"/>
</dbReference>
<dbReference type="Gene3D" id="3.40.50.10320">
    <property type="entry name" value="LmbE-like"/>
    <property type="match status" value="1"/>
</dbReference>
<evidence type="ECO:0000313" key="3">
    <source>
        <dbReference type="Proteomes" id="UP000245533"/>
    </source>
</evidence>
<dbReference type="OrthoDB" id="9790023at2"/>
<dbReference type="GO" id="GO:0016811">
    <property type="term" value="F:hydrolase activity, acting on carbon-nitrogen (but not peptide) bonds, in linear amides"/>
    <property type="evidence" value="ECO:0007669"/>
    <property type="project" value="TreeGrafter"/>
</dbReference>
<proteinExistence type="predicted"/>
<dbReference type="EMBL" id="QGGB01000005">
    <property type="protein sequence ID" value="PWN06916.1"/>
    <property type="molecule type" value="Genomic_DNA"/>
</dbReference>
<dbReference type="InterPro" id="IPR003737">
    <property type="entry name" value="GlcNAc_PI_deacetylase-related"/>
</dbReference>
<feature type="chain" id="PRO_5016292704" evidence="1">
    <location>
        <begin position="20"/>
        <end position="297"/>
    </location>
</feature>
<reference evidence="2 3" key="1">
    <citation type="submission" date="2018-05" db="EMBL/GenBank/DDBJ databases">
        <title>Rhodohalobacter halophilus gen. nov., sp. nov., a moderately halophilic member of the family Balneolaceae.</title>
        <authorList>
            <person name="Liu Z.-W."/>
        </authorList>
    </citation>
    <scope>NUCLEOTIDE SEQUENCE [LARGE SCALE GENOMIC DNA]</scope>
    <source>
        <strain evidence="2 3">8A47</strain>
    </source>
</reference>
<dbReference type="AlphaFoldDB" id="A0A316U1N9"/>
<comment type="caution">
    <text evidence="2">The sequence shown here is derived from an EMBL/GenBank/DDBJ whole genome shotgun (WGS) entry which is preliminary data.</text>
</comment>
<protein>
    <submittedName>
        <fullName evidence="2">GlcNAc-PI de-N-acetylase</fullName>
    </submittedName>
</protein>
<evidence type="ECO:0000256" key="1">
    <source>
        <dbReference type="SAM" id="SignalP"/>
    </source>
</evidence>
<name>A0A316U1N9_9BACT</name>
<dbReference type="Proteomes" id="UP000245533">
    <property type="component" value="Unassembled WGS sequence"/>
</dbReference>
<sequence>MKYLILISFMLAAALPVRAQINTSADTPLRVIAIFAHPDDAESKMGGTAALMAEMGHEVKFLSLTNGDAGHHEKGGGALARIRREESHEAAERLGIAEYEVFDNHDAELLPELHIRMDVIRAIREWNADVVLGLRPNDYHPDHRNAGKLVIDASYMVIVPNVAPDTPPVANNPVFLYMQDRFSKPNPFSHDIVVGIDDVIETKLAGLDAHTSQMYEWLPWTAGRLDEVPEDPDERLDWLRQRWINREMSDEQRAGLEKWYGPEKASQFRYAESFEIAEYGYRPTDDEIRMIFPMLGN</sequence>
<keyword evidence="1" id="KW-0732">Signal</keyword>
<evidence type="ECO:0000313" key="2">
    <source>
        <dbReference type="EMBL" id="PWN06916.1"/>
    </source>
</evidence>
<accession>A0A316U1N9</accession>
<dbReference type="SUPFAM" id="SSF102588">
    <property type="entry name" value="LmbE-like"/>
    <property type="match status" value="1"/>
</dbReference>